<proteinExistence type="predicted"/>
<dbReference type="Proteomes" id="UP001374584">
    <property type="component" value="Unassembled WGS sequence"/>
</dbReference>
<dbReference type="EMBL" id="JAYMYR010000003">
    <property type="protein sequence ID" value="KAK7374183.1"/>
    <property type="molecule type" value="Genomic_DNA"/>
</dbReference>
<evidence type="ECO:0000256" key="1">
    <source>
        <dbReference type="PROSITE-ProRule" id="PRU00175"/>
    </source>
</evidence>
<name>A0AAN9NQX3_PHACN</name>
<dbReference type="PROSITE" id="PS50089">
    <property type="entry name" value="ZF_RING_2"/>
    <property type="match status" value="1"/>
</dbReference>
<dbReference type="PANTHER" id="PTHR46359">
    <property type="entry name" value="GEO07743P1"/>
    <property type="match status" value="1"/>
</dbReference>
<dbReference type="AlphaFoldDB" id="A0AAN9NQX3"/>
<dbReference type="GO" id="GO:0008270">
    <property type="term" value="F:zinc ion binding"/>
    <property type="evidence" value="ECO:0007669"/>
    <property type="project" value="UniProtKB-KW"/>
</dbReference>
<comment type="caution">
    <text evidence="3">The sequence shown here is derived from an EMBL/GenBank/DDBJ whole genome shotgun (WGS) entry which is preliminary data.</text>
</comment>
<dbReference type="InterPro" id="IPR001841">
    <property type="entry name" value="Znf_RING"/>
</dbReference>
<feature type="domain" description="RING-type" evidence="2">
    <location>
        <begin position="104"/>
        <end position="145"/>
    </location>
</feature>
<evidence type="ECO:0000313" key="4">
    <source>
        <dbReference type="Proteomes" id="UP001374584"/>
    </source>
</evidence>
<organism evidence="3 4">
    <name type="scientific">Phaseolus coccineus</name>
    <name type="common">Scarlet runner bean</name>
    <name type="synonym">Phaseolus multiflorus</name>
    <dbReference type="NCBI Taxonomy" id="3886"/>
    <lineage>
        <taxon>Eukaryota</taxon>
        <taxon>Viridiplantae</taxon>
        <taxon>Streptophyta</taxon>
        <taxon>Embryophyta</taxon>
        <taxon>Tracheophyta</taxon>
        <taxon>Spermatophyta</taxon>
        <taxon>Magnoliopsida</taxon>
        <taxon>eudicotyledons</taxon>
        <taxon>Gunneridae</taxon>
        <taxon>Pentapetalae</taxon>
        <taxon>rosids</taxon>
        <taxon>fabids</taxon>
        <taxon>Fabales</taxon>
        <taxon>Fabaceae</taxon>
        <taxon>Papilionoideae</taxon>
        <taxon>50 kb inversion clade</taxon>
        <taxon>NPAAA clade</taxon>
        <taxon>indigoferoid/millettioid clade</taxon>
        <taxon>Phaseoleae</taxon>
        <taxon>Phaseolus</taxon>
    </lineage>
</organism>
<reference evidence="3 4" key="1">
    <citation type="submission" date="2024-01" db="EMBL/GenBank/DDBJ databases">
        <title>The genomes of 5 underutilized Papilionoideae crops provide insights into root nodulation and disease resistanc.</title>
        <authorList>
            <person name="Jiang F."/>
        </authorList>
    </citation>
    <scope>NUCLEOTIDE SEQUENCE [LARGE SCALE GENOMIC DNA]</scope>
    <source>
        <strain evidence="3">JINMINGXINNONG_FW02</strain>
        <tissue evidence="3">Leaves</tissue>
    </source>
</reference>
<accession>A0AAN9NQX3</accession>
<dbReference type="InterPro" id="IPR052804">
    <property type="entry name" value="UEC_component"/>
</dbReference>
<dbReference type="SUPFAM" id="SSF57850">
    <property type="entry name" value="RING/U-box"/>
    <property type="match status" value="1"/>
</dbReference>
<keyword evidence="4" id="KW-1185">Reference proteome</keyword>
<protein>
    <recommendedName>
        <fullName evidence="2">RING-type domain-containing protein</fullName>
    </recommendedName>
</protein>
<gene>
    <name evidence="3" type="ORF">VNO80_07610</name>
</gene>
<dbReference type="InterPro" id="IPR013083">
    <property type="entry name" value="Znf_RING/FYVE/PHD"/>
</dbReference>
<dbReference type="Pfam" id="PF13639">
    <property type="entry name" value="zf-RING_2"/>
    <property type="match status" value="1"/>
</dbReference>
<keyword evidence="1" id="KW-0863">Zinc-finger</keyword>
<evidence type="ECO:0000313" key="3">
    <source>
        <dbReference type="EMBL" id="KAK7374183.1"/>
    </source>
</evidence>
<dbReference type="Gene3D" id="3.30.40.10">
    <property type="entry name" value="Zinc/RING finger domain, C3HC4 (zinc finger)"/>
    <property type="match status" value="1"/>
</dbReference>
<dbReference type="PANTHER" id="PTHR46359:SF2">
    <property type="entry name" value="GEO07743P1"/>
    <property type="match status" value="1"/>
</dbReference>
<dbReference type="SMART" id="SM00184">
    <property type="entry name" value="RING"/>
    <property type="match status" value="1"/>
</dbReference>
<keyword evidence="1" id="KW-0479">Metal-binding</keyword>
<sequence length="152" mass="17228">MTTAFQQSTFSYAGIYTSCNDKVNITIVIESSDPMDAHCGVEKDYYYVFAALFKGRYFYNIVNTTGFLDDEHVQSKEYVRNLAYQGGQQSLPAGAATLEKLRICFICREKFNCGDDGARLPCSHICHYDCIIQWFVHSGTCPLCRFTCSRDS</sequence>
<evidence type="ECO:0000259" key="2">
    <source>
        <dbReference type="PROSITE" id="PS50089"/>
    </source>
</evidence>
<keyword evidence="1" id="KW-0862">Zinc</keyword>